<name>X1ID77_9ZZZZ</name>
<evidence type="ECO:0008006" key="3">
    <source>
        <dbReference type="Google" id="ProtNLM"/>
    </source>
</evidence>
<reference evidence="2" key="1">
    <citation type="journal article" date="2014" name="Front. Microbiol.">
        <title>High frequency of phylogenetically diverse reductive dehalogenase-homologous genes in deep subseafloor sedimentary metagenomes.</title>
        <authorList>
            <person name="Kawai M."/>
            <person name="Futagami T."/>
            <person name="Toyoda A."/>
            <person name="Takaki Y."/>
            <person name="Nishi S."/>
            <person name="Hori S."/>
            <person name="Arai W."/>
            <person name="Tsubouchi T."/>
            <person name="Morono Y."/>
            <person name="Uchiyama I."/>
            <person name="Ito T."/>
            <person name="Fujiyama A."/>
            <person name="Inagaki F."/>
            <person name="Takami H."/>
        </authorList>
    </citation>
    <scope>NUCLEOTIDE SEQUENCE</scope>
    <source>
        <strain evidence="2">Expedition CK06-06</strain>
    </source>
</reference>
<evidence type="ECO:0000256" key="1">
    <source>
        <dbReference type="SAM" id="Phobius"/>
    </source>
</evidence>
<proteinExistence type="predicted"/>
<dbReference type="EMBL" id="BARU01033417">
    <property type="protein sequence ID" value="GAH67225.1"/>
    <property type="molecule type" value="Genomic_DNA"/>
</dbReference>
<comment type="caution">
    <text evidence="2">The sequence shown here is derived from an EMBL/GenBank/DDBJ whole genome shotgun (WGS) entry which is preliminary data.</text>
</comment>
<protein>
    <recommendedName>
        <fullName evidence="3">DUF4405 domain-containing protein</fullName>
    </recommendedName>
</protein>
<feature type="transmembrane region" description="Helical" evidence="1">
    <location>
        <begin position="62"/>
        <end position="85"/>
    </location>
</feature>
<organism evidence="2">
    <name type="scientific">marine sediment metagenome</name>
    <dbReference type="NCBI Taxonomy" id="412755"/>
    <lineage>
        <taxon>unclassified sequences</taxon>
        <taxon>metagenomes</taxon>
        <taxon>ecological metagenomes</taxon>
    </lineage>
</organism>
<keyword evidence="1" id="KW-0472">Membrane</keyword>
<gene>
    <name evidence="2" type="ORF">S03H2_52600</name>
</gene>
<keyword evidence="1" id="KW-0812">Transmembrane</keyword>
<feature type="non-terminal residue" evidence="2">
    <location>
        <position position="1"/>
    </location>
</feature>
<evidence type="ECO:0000313" key="2">
    <source>
        <dbReference type="EMBL" id="GAH67225.1"/>
    </source>
</evidence>
<accession>X1ID77</accession>
<dbReference type="AlphaFoldDB" id="X1ID77"/>
<sequence>GICDLSQLAPEDRGTLTIPSDIEIKRRVYHFLPISLILTFFYALGCFLAKKKIISTASHRKIWNILLLITFFISGILGVLLLLRLDFGWVIPLPFNILFWHVEAGIAMTVISVFHIIWHWPYFKKLFKFKKRI</sequence>
<feature type="transmembrane region" description="Helical" evidence="1">
    <location>
        <begin position="97"/>
        <end position="123"/>
    </location>
</feature>
<feature type="transmembrane region" description="Helical" evidence="1">
    <location>
        <begin position="28"/>
        <end position="50"/>
    </location>
</feature>
<keyword evidence="1" id="KW-1133">Transmembrane helix</keyword>